<sequence>MTHKDKILILVADAGGSGSMDFSSKNNVHKQFQIPLKPEGRFSIRAPAEINFDACLVRGGERPRQRMDGSGDGPTTTNCHPPASQGFDKVGSDLPHRVGLLESVCVIDVVAEELSWRMMLGLRSMGGKRSSTTYLNLEICTKLFVSFLLIYAARLSLGVTNPGDVAAINSLHTAMGSPVLPGWVGSGGDPCGEQWQGVACNGSDIQSIVLNAANLGGELGDNLGNFASIKSIFLSANQFSGSIPDSLSSLTLLTDMSLNDNLLSGEIPDAFQILTGLINLDLSSNNLSGELPPSLENLSSLTTLHLQENQLSGTLDVLQDLPLRDLNIENNLFTGPIPDKILSIPVFRKDGNPFNTTVAILPSPPSPTLLSPSTVPPQAPTPPGAPSFWHTPWRDADGPSSSEESNGGTREFWTKKRIVWVSIAGVILFIIIALGLVLFMPRCSVRREEADGAFKQHRVGAYGGRRENPRDSGSVAQSTNQMEKVSNVAVMRPKEDHQIGKRRNEAAPKQQNEQERNVRRMSAVPKREDHSIDMSEYDMLLMPPPLPPPPPPPPPPHAEKVIVRPIVPAEVTTAKPSSKAPNIITSAKSFTIAALQQYTNSFSQENLIGGGMLGNVYRAQLPDGKLLAVKKLDKRVSDQQKDDEFLELVNNIDLIRHANVVELVGYCAEHGQRLLIYEYCSNGTLQDALHSDDELRKKLSWNTRIHMALGAARALEYLHEICQPPVVHRNFKSANVLLDDDLSIRVSDCGLAPLISKGSVSQLSGHLLSTYGYGAPEFESGIYTYQSDVYSFGVVLLELLTGRKSYDRTRNRGEQLLVRWAIPQLHDIDALSRMVDPSLNGEYTAKSLSHFADTISRCVQSEPEFRPPMSEVVQDLRDMMRRECSSNETDN</sequence>
<feature type="region of interest" description="Disordered" evidence="9">
    <location>
        <begin position="365"/>
        <end position="408"/>
    </location>
</feature>
<dbReference type="InterPro" id="IPR046959">
    <property type="entry name" value="PRK1-6/SRF4-like"/>
</dbReference>
<feature type="region of interest" description="Disordered" evidence="9">
    <location>
        <begin position="494"/>
        <end position="529"/>
    </location>
</feature>
<evidence type="ECO:0000256" key="6">
    <source>
        <dbReference type="ARBA" id="ARBA00022989"/>
    </source>
</evidence>
<accession>A0A7J7D592</accession>
<evidence type="ECO:0000256" key="10">
    <source>
        <dbReference type="SAM" id="Phobius"/>
    </source>
</evidence>
<feature type="transmembrane region" description="Helical" evidence="10">
    <location>
        <begin position="418"/>
        <end position="440"/>
    </location>
</feature>
<dbReference type="FunCoup" id="A0A7J7D592">
    <property type="interactions" value="1979"/>
</dbReference>
<keyword evidence="13" id="KW-1185">Reference proteome</keyword>
<evidence type="ECO:0000256" key="1">
    <source>
        <dbReference type="ARBA" id="ARBA00004370"/>
    </source>
</evidence>
<dbReference type="Gene3D" id="3.80.10.10">
    <property type="entry name" value="Ribonuclease Inhibitor"/>
    <property type="match status" value="1"/>
</dbReference>
<feature type="region of interest" description="Disordered" evidence="9">
    <location>
        <begin position="462"/>
        <end position="481"/>
    </location>
</feature>
<proteinExistence type="predicted"/>
<evidence type="ECO:0000256" key="4">
    <source>
        <dbReference type="ARBA" id="ARBA00022729"/>
    </source>
</evidence>
<organism evidence="12 13">
    <name type="scientific">Tripterygium wilfordii</name>
    <name type="common">Thunder God vine</name>
    <dbReference type="NCBI Taxonomy" id="458696"/>
    <lineage>
        <taxon>Eukaryota</taxon>
        <taxon>Viridiplantae</taxon>
        <taxon>Streptophyta</taxon>
        <taxon>Embryophyta</taxon>
        <taxon>Tracheophyta</taxon>
        <taxon>Spermatophyta</taxon>
        <taxon>Magnoliopsida</taxon>
        <taxon>eudicotyledons</taxon>
        <taxon>Gunneridae</taxon>
        <taxon>Pentapetalae</taxon>
        <taxon>rosids</taxon>
        <taxon>fabids</taxon>
        <taxon>Celastrales</taxon>
        <taxon>Celastraceae</taxon>
        <taxon>Tripterygium</taxon>
    </lineage>
</organism>
<feature type="compositionally biased region" description="Pro residues" evidence="9">
    <location>
        <begin position="374"/>
        <end position="385"/>
    </location>
</feature>
<dbReference type="FunFam" id="1.10.510.10:FF:000095">
    <property type="entry name" value="protein STRUBBELIG-RECEPTOR FAMILY 8"/>
    <property type="match status" value="1"/>
</dbReference>
<dbReference type="GO" id="GO:0004672">
    <property type="term" value="F:protein kinase activity"/>
    <property type="evidence" value="ECO:0007669"/>
    <property type="project" value="InterPro"/>
</dbReference>
<dbReference type="GO" id="GO:0016020">
    <property type="term" value="C:membrane"/>
    <property type="evidence" value="ECO:0007669"/>
    <property type="project" value="UniProtKB-SubCell"/>
</dbReference>
<keyword evidence="3 10" id="KW-0812">Transmembrane</keyword>
<dbReference type="SUPFAM" id="SSF56112">
    <property type="entry name" value="Protein kinase-like (PK-like)"/>
    <property type="match status" value="1"/>
</dbReference>
<feature type="domain" description="Protein kinase" evidence="11">
    <location>
        <begin position="602"/>
        <end position="880"/>
    </location>
</feature>
<dbReference type="InterPro" id="IPR013210">
    <property type="entry name" value="LRR_N_plant-typ"/>
</dbReference>
<feature type="compositionally biased region" description="Basic and acidic residues" evidence="9">
    <location>
        <begin position="494"/>
        <end position="518"/>
    </location>
</feature>
<feature type="compositionally biased region" description="Polar residues" evidence="9">
    <location>
        <begin position="399"/>
        <end position="408"/>
    </location>
</feature>
<evidence type="ECO:0000313" key="13">
    <source>
        <dbReference type="Proteomes" id="UP000593562"/>
    </source>
</evidence>
<dbReference type="InterPro" id="IPR000719">
    <property type="entry name" value="Prot_kinase_dom"/>
</dbReference>
<dbReference type="Gene3D" id="1.10.510.10">
    <property type="entry name" value="Transferase(Phosphotransferase) domain 1"/>
    <property type="match status" value="1"/>
</dbReference>
<dbReference type="InterPro" id="IPR001611">
    <property type="entry name" value="Leu-rich_rpt"/>
</dbReference>
<protein>
    <submittedName>
        <fullName evidence="12">Protein STRUBBELIG-RECEPTOR FAMILY 3-like</fullName>
    </submittedName>
</protein>
<evidence type="ECO:0000256" key="7">
    <source>
        <dbReference type="ARBA" id="ARBA00023136"/>
    </source>
</evidence>
<dbReference type="EMBL" id="JAAARO010000010">
    <property type="protein sequence ID" value="KAF5741493.1"/>
    <property type="molecule type" value="Genomic_DNA"/>
</dbReference>
<dbReference type="InterPro" id="IPR032675">
    <property type="entry name" value="LRR_dom_sf"/>
</dbReference>
<dbReference type="Pfam" id="PF00560">
    <property type="entry name" value="LRR_1"/>
    <property type="match status" value="2"/>
</dbReference>
<dbReference type="Proteomes" id="UP000593562">
    <property type="component" value="Unassembled WGS sequence"/>
</dbReference>
<dbReference type="InterPro" id="IPR001245">
    <property type="entry name" value="Ser-Thr/Tyr_kinase_cat_dom"/>
</dbReference>
<dbReference type="PANTHER" id="PTHR48007:SF68">
    <property type="entry name" value="PROTEIN KINASE DOMAIN-CONTAINING PROTEIN"/>
    <property type="match status" value="1"/>
</dbReference>
<dbReference type="SUPFAM" id="SSF52058">
    <property type="entry name" value="L domain-like"/>
    <property type="match status" value="1"/>
</dbReference>
<comment type="subcellular location">
    <subcellularLocation>
        <location evidence="1">Membrane</location>
    </subcellularLocation>
</comment>
<dbReference type="Gene3D" id="3.30.200.20">
    <property type="entry name" value="Phosphorylase Kinase, domain 1"/>
    <property type="match status" value="1"/>
</dbReference>
<comment type="caution">
    <text evidence="12">The sequence shown here is derived from an EMBL/GenBank/DDBJ whole genome shotgun (WGS) entry which is preliminary data.</text>
</comment>
<evidence type="ECO:0000256" key="3">
    <source>
        <dbReference type="ARBA" id="ARBA00022692"/>
    </source>
</evidence>
<keyword evidence="6 10" id="KW-1133">Transmembrane helix</keyword>
<keyword evidence="7 10" id="KW-0472">Membrane</keyword>
<dbReference type="Pfam" id="PF08263">
    <property type="entry name" value="LRRNT_2"/>
    <property type="match status" value="1"/>
</dbReference>
<keyword evidence="2" id="KW-0433">Leucine-rich repeat</keyword>
<dbReference type="InParanoid" id="A0A7J7D592"/>
<evidence type="ECO:0000256" key="2">
    <source>
        <dbReference type="ARBA" id="ARBA00022614"/>
    </source>
</evidence>
<keyword evidence="4" id="KW-0732">Signal</keyword>
<dbReference type="AlphaFoldDB" id="A0A7J7D592"/>
<dbReference type="FunFam" id="3.30.200.20:FF:000125">
    <property type="entry name" value="Protein STRUBBELIG-RECEPTOR FAMILY 8"/>
    <property type="match status" value="1"/>
</dbReference>
<evidence type="ECO:0000256" key="5">
    <source>
        <dbReference type="ARBA" id="ARBA00022737"/>
    </source>
</evidence>
<dbReference type="FunFam" id="3.80.10.10:FF:000062">
    <property type="entry name" value="protein STRUBBELIG-RECEPTOR FAMILY 3"/>
    <property type="match status" value="1"/>
</dbReference>
<name>A0A7J7D592_TRIWF</name>
<feature type="region of interest" description="Disordered" evidence="9">
    <location>
        <begin position="61"/>
        <end position="81"/>
    </location>
</feature>
<dbReference type="PANTHER" id="PTHR48007">
    <property type="entry name" value="LEUCINE-RICH REPEAT RECEPTOR-LIKE PROTEIN KINASE PXC1"/>
    <property type="match status" value="1"/>
</dbReference>
<dbReference type="PROSITE" id="PS50011">
    <property type="entry name" value="PROTEIN_KINASE_DOM"/>
    <property type="match status" value="1"/>
</dbReference>
<keyword evidence="8 12" id="KW-0675">Receptor</keyword>
<dbReference type="Pfam" id="PF07714">
    <property type="entry name" value="PK_Tyr_Ser-Thr"/>
    <property type="match status" value="1"/>
</dbReference>
<gene>
    <name evidence="12" type="ORF">HS088_TW10G00491</name>
</gene>
<dbReference type="InterPro" id="IPR011009">
    <property type="entry name" value="Kinase-like_dom_sf"/>
</dbReference>
<evidence type="ECO:0000259" key="11">
    <source>
        <dbReference type="PROSITE" id="PS50011"/>
    </source>
</evidence>
<evidence type="ECO:0000256" key="8">
    <source>
        <dbReference type="ARBA" id="ARBA00023170"/>
    </source>
</evidence>
<dbReference type="GO" id="GO:0005524">
    <property type="term" value="F:ATP binding"/>
    <property type="evidence" value="ECO:0007669"/>
    <property type="project" value="InterPro"/>
</dbReference>
<keyword evidence="5" id="KW-0677">Repeat</keyword>
<evidence type="ECO:0000313" key="12">
    <source>
        <dbReference type="EMBL" id="KAF5741493.1"/>
    </source>
</evidence>
<reference evidence="12 13" key="1">
    <citation type="journal article" date="2020" name="Nat. Commun.">
        <title>Genome of Tripterygium wilfordii and identification of cytochrome P450 involved in triptolide biosynthesis.</title>
        <authorList>
            <person name="Tu L."/>
            <person name="Su P."/>
            <person name="Zhang Z."/>
            <person name="Gao L."/>
            <person name="Wang J."/>
            <person name="Hu T."/>
            <person name="Zhou J."/>
            <person name="Zhang Y."/>
            <person name="Zhao Y."/>
            <person name="Liu Y."/>
            <person name="Song Y."/>
            <person name="Tong Y."/>
            <person name="Lu Y."/>
            <person name="Yang J."/>
            <person name="Xu C."/>
            <person name="Jia M."/>
            <person name="Peters R.J."/>
            <person name="Huang L."/>
            <person name="Gao W."/>
        </authorList>
    </citation>
    <scope>NUCLEOTIDE SEQUENCE [LARGE SCALE GENOMIC DNA]</scope>
    <source>
        <strain evidence="13">cv. XIE 37</strain>
        <tissue evidence="12">Leaf</tissue>
    </source>
</reference>
<evidence type="ECO:0000256" key="9">
    <source>
        <dbReference type="SAM" id="MobiDB-lite"/>
    </source>
</evidence>